<organism evidence="1 2">
    <name type="scientific">Gluconobacter thailandicus NBRC 3257</name>
    <dbReference type="NCBI Taxonomy" id="1381097"/>
    <lineage>
        <taxon>Bacteria</taxon>
        <taxon>Pseudomonadati</taxon>
        <taxon>Pseudomonadota</taxon>
        <taxon>Alphaproteobacteria</taxon>
        <taxon>Acetobacterales</taxon>
        <taxon>Acetobacteraceae</taxon>
        <taxon>Gluconobacter</taxon>
    </lineage>
</organism>
<protein>
    <recommendedName>
        <fullName evidence="3">Transposase</fullName>
    </recommendedName>
</protein>
<sequence length="43" mass="4755">MSVQRKIRQPGRPSYSFIPGHVIPARVNRCSVLSVTVLKGYGV</sequence>
<comment type="caution">
    <text evidence="1">The sequence shown here is derived from an EMBL/GenBank/DDBJ whole genome shotgun (WGS) entry which is preliminary data.</text>
</comment>
<reference evidence="1 2" key="1">
    <citation type="submission" date="2013-08" db="EMBL/GenBank/DDBJ databases">
        <title>Gluconobacter thailandicus NBRC 3257 whole genome sequence.</title>
        <authorList>
            <person name="Matsutani M."/>
            <person name="Yakushi T."/>
            <person name="Matsushita K."/>
        </authorList>
    </citation>
    <scope>NUCLEOTIDE SEQUENCE [LARGE SCALE GENOMIC DNA]</scope>
    <source>
        <strain evidence="1 2">NBRC 3257</strain>
    </source>
</reference>
<gene>
    <name evidence="1" type="ORF">NBRC3257_1745</name>
</gene>
<evidence type="ECO:0008006" key="3">
    <source>
        <dbReference type="Google" id="ProtNLM"/>
    </source>
</evidence>
<evidence type="ECO:0000313" key="1">
    <source>
        <dbReference type="EMBL" id="GAD26747.1"/>
    </source>
</evidence>
<name>A0ABQ0IX19_GLUTH</name>
<dbReference type="Proteomes" id="UP000018209">
    <property type="component" value="Unassembled WGS sequence"/>
</dbReference>
<dbReference type="EMBL" id="BASM01000022">
    <property type="protein sequence ID" value="GAD26747.1"/>
    <property type="molecule type" value="Genomic_DNA"/>
</dbReference>
<proteinExistence type="predicted"/>
<accession>A0ABQ0IX19</accession>
<keyword evidence="2" id="KW-1185">Reference proteome</keyword>
<evidence type="ECO:0000313" key="2">
    <source>
        <dbReference type="Proteomes" id="UP000018209"/>
    </source>
</evidence>